<sequence>MQREFVAERRKPSGDSHWSIPGYPTACARSAAGMVLNGYNSEVYDNSHDHMATTSCTDRINDLSLVENTTTASRQR</sequence>
<comment type="caution">
    <text evidence="1">The sequence shown here is derived from an EMBL/GenBank/DDBJ whole genome shotgun (WGS) entry which is preliminary data.</text>
</comment>
<dbReference type="EMBL" id="SJPU01000003">
    <property type="protein sequence ID" value="TWU10588.1"/>
    <property type="molecule type" value="Genomic_DNA"/>
</dbReference>
<gene>
    <name evidence="1" type="ORF">Poly21_44930</name>
</gene>
<name>A0A5C6BEW7_9BACT</name>
<proteinExistence type="predicted"/>
<organism evidence="1 2">
    <name type="scientific">Allorhodopirellula heiligendammensis</name>
    <dbReference type="NCBI Taxonomy" id="2714739"/>
    <lineage>
        <taxon>Bacteria</taxon>
        <taxon>Pseudomonadati</taxon>
        <taxon>Planctomycetota</taxon>
        <taxon>Planctomycetia</taxon>
        <taxon>Pirellulales</taxon>
        <taxon>Pirellulaceae</taxon>
        <taxon>Allorhodopirellula</taxon>
    </lineage>
</organism>
<accession>A0A5C6BEW7</accession>
<evidence type="ECO:0000313" key="1">
    <source>
        <dbReference type="EMBL" id="TWU10588.1"/>
    </source>
</evidence>
<protein>
    <submittedName>
        <fullName evidence="1">Uncharacterized protein</fullName>
    </submittedName>
</protein>
<keyword evidence="2" id="KW-1185">Reference proteome</keyword>
<reference evidence="1 2" key="1">
    <citation type="journal article" date="2020" name="Antonie Van Leeuwenhoek">
        <title>Rhodopirellula heiligendammensis sp. nov., Rhodopirellula pilleata sp. nov., and Rhodopirellula solitaria sp. nov. isolated from natural or artificial marine surfaces in Northern Germany and California, USA, and emended description of the genus Rhodopirellula.</title>
        <authorList>
            <person name="Kallscheuer N."/>
            <person name="Wiegand S."/>
            <person name="Jogler M."/>
            <person name="Boedeker C."/>
            <person name="Peeters S.H."/>
            <person name="Rast P."/>
            <person name="Heuer A."/>
            <person name="Jetten M.S.M."/>
            <person name="Rohde M."/>
            <person name="Jogler C."/>
        </authorList>
    </citation>
    <scope>NUCLEOTIDE SEQUENCE [LARGE SCALE GENOMIC DNA]</scope>
    <source>
        <strain evidence="1 2">Poly21</strain>
    </source>
</reference>
<evidence type="ECO:0000313" key="2">
    <source>
        <dbReference type="Proteomes" id="UP000319908"/>
    </source>
</evidence>
<dbReference type="Proteomes" id="UP000319908">
    <property type="component" value="Unassembled WGS sequence"/>
</dbReference>
<dbReference type="AlphaFoldDB" id="A0A5C6BEW7"/>